<dbReference type="AlphaFoldDB" id="A0A0G3H635"/>
<dbReference type="PATRIC" id="fig|571915.4.peg.2447"/>
<keyword evidence="3" id="KW-1185">Reference proteome</keyword>
<protein>
    <submittedName>
        <fullName evidence="2">DUF218 domain-containing protein</fullName>
    </submittedName>
</protein>
<dbReference type="RefSeq" id="WP_144414202.1">
    <property type="nucleotide sequence ID" value="NZ_CP011542.1"/>
</dbReference>
<feature type="domain" description="DUF218" evidence="1">
    <location>
        <begin position="40"/>
        <end position="169"/>
    </location>
</feature>
<dbReference type="CDD" id="cd06259">
    <property type="entry name" value="YdcF-like"/>
    <property type="match status" value="1"/>
</dbReference>
<dbReference type="OrthoDB" id="9782395at2"/>
<reference evidence="3" key="2">
    <citation type="submission" date="2015-05" db="EMBL/GenBank/DDBJ databases">
        <title>Complete genome sequence of Corynebacterium mustelae DSM 45274, isolated from various tissues of a male ferret with lethal sepsis.</title>
        <authorList>
            <person name="Ruckert C."/>
            <person name="Albersmeier A."/>
            <person name="Winkler A."/>
            <person name="Tauch A."/>
        </authorList>
    </citation>
    <scope>NUCLEOTIDE SEQUENCE [LARGE SCALE GENOMIC DNA]</scope>
    <source>
        <strain evidence="3">DSM 45274</strain>
    </source>
</reference>
<dbReference type="EMBL" id="CP011542">
    <property type="protein sequence ID" value="AKK06602.1"/>
    <property type="molecule type" value="Genomic_DNA"/>
</dbReference>
<accession>A0A0G3H635</accession>
<organism evidence="2 3">
    <name type="scientific">Corynebacterium mustelae</name>
    <dbReference type="NCBI Taxonomy" id="571915"/>
    <lineage>
        <taxon>Bacteria</taxon>
        <taxon>Bacillati</taxon>
        <taxon>Actinomycetota</taxon>
        <taxon>Actinomycetes</taxon>
        <taxon>Mycobacteriales</taxon>
        <taxon>Corynebacteriaceae</taxon>
        <taxon>Corynebacterium</taxon>
    </lineage>
</organism>
<dbReference type="KEGG" id="cmv:CMUST_11455"/>
<dbReference type="InterPro" id="IPR003848">
    <property type="entry name" value="DUF218"/>
</dbReference>
<dbReference type="STRING" id="571915.CMUST_11455"/>
<reference evidence="2 3" key="1">
    <citation type="journal article" date="2015" name="Genome Announc.">
        <title>Complete Genome Sequence of the Type Strain Corynebacterium mustelae DSM 45274, Isolated from Various Tissues of a Male Ferret with Lethal Sepsis.</title>
        <authorList>
            <person name="Ruckert C."/>
            <person name="Eimer J."/>
            <person name="Winkler A."/>
            <person name="Tauch A."/>
        </authorList>
    </citation>
    <scope>NUCLEOTIDE SEQUENCE [LARGE SCALE GENOMIC DNA]</scope>
    <source>
        <strain evidence="2 3">DSM 45274</strain>
    </source>
</reference>
<name>A0A0G3H635_9CORY</name>
<dbReference type="Proteomes" id="UP000035199">
    <property type="component" value="Chromosome"/>
</dbReference>
<evidence type="ECO:0000313" key="3">
    <source>
        <dbReference type="Proteomes" id="UP000035199"/>
    </source>
</evidence>
<proteinExistence type="predicted"/>
<gene>
    <name evidence="2" type="ORF">CMUST_11455</name>
</gene>
<sequence>MKALRVISNTTLAVIGTALVGIISRGHFRPTNKTRTAYGTIIVLGTAQYNGIPGRQFAARLRWAAELWHQHQTQTIITVGGNLPGDTFTEAEVGRTTLLKAKVDPDCMIAVPEGNDTLGSYLALKPHVVGRALIVTDPHHALRAEVLARLVGINAISSPTPYCPTTFPTKSWFLSLSHELGGLLVVASHAVFGRRIAAVIEDWLRYAQGLLRPSRVARHEKLRAQ</sequence>
<evidence type="ECO:0000259" key="1">
    <source>
        <dbReference type="Pfam" id="PF02698"/>
    </source>
</evidence>
<evidence type="ECO:0000313" key="2">
    <source>
        <dbReference type="EMBL" id="AKK06602.1"/>
    </source>
</evidence>
<dbReference type="Pfam" id="PF02698">
    <property type="entry name" value="DUF218"/>
    <property type="match status" value="1"/>
</dbReference>